<dbReference type="InterPro" id="IPR036412">
    <property type="entry name" value="HAD-like_sf"/>
</dbReference>
<protein>
    <submittedName>
        <fullName evidence="1">BN860_04126g1_1</fullName>
    </submittedName>
</protein>
<dbReference type="SUPFAM" id="SSF56784">
    <property type="entry name" value="HAD-like"/>
    <property type="match status" value="1"/>
</dbReference>
<dbReference type="PANTHER" id="PTHR12083:SF9">
    <property type="entry name" value="BIFUNCTIONAL POLYNUCLEOTIDE PHOSPHATASE_KINASE"/>
    <property type="match status" value="1"/>
</dbReference>
<name>A0A8J2T3B6_ZYGB2</name>
<dbReference type="InterPro" id="IPR023214">
    <property type="entry name" value="HAD_sf"/>
</dbReference>
<evidence type="ECO:0000313" key="2">
    <source>
        <dbReference type="Proteomes" id="UP000019375"/>
    </source>
</evidence>
<dbReference type="EMBL" id="HG316454">
    <property type="protein sequence ID" value="CDF87337.1"/>
    <property type="molecule type" value="Genomic_DNA"/>
</dbReference>
<dbReference type="GO" id="GO:0046404">
    <property type="term" value="F:ATP-dependent polydeoxyribonucleotide 5'-hydroxyl-kinase activity"/>
    <property type="evidence" value="ECO:0007669"/>
    <property type="project" value="TreeGrafter"/>
</dbReference>
<dbReference type="Pfam" id="PF08645">
    <property type="entry name" value="PNK3P"/>
    <property type="match status" value="1"/>
</dbReference>
<dbReference type="Gene3D" id="3.40.50.1000">
    <property type="entry name" value="HAD superfamily/HAD-like"/>
    <property type="match status" value="1"/>
</dbReference>
<dbReference type="InterPro" id="IPR006551">
    <property type="entry name" value="Polynucleotide_phosphatase"/>
</dbReference>
<dbReference type="PANTHER" id="PTHR12083">
    <property type="entry name" value="BIFUNCTIONAL POLYNUCLEOTIDE PHOSPHATASE/KINASE"/>
    <property type="match status" value="1"/>
</dbReference>
<dbReference type="AlphaFoldDB" id="A0A8J2T3B6"/>
<organism evidence="1 2">
    <name type="scientific">Zygosaccharomyces bailii (strain CLIB 213 / ATCC 58445 / CBS 680 / BCRC 21525 / NBRC 1098 / NCYC 1416 / NRRL Y-2227)</name>
    <dbReference type="NCBI Taxonomy" id="1333698"/>
    <lineage>
        <taxon>Eukaryota</taxon>
        <taxon>Fungi</taxon>
        <taxon>Dikarya</taxon>
        <taxon>Ascomycota</taxon>
        <taxon>Saccharomycotina</taxon>
        <taxon>Saccharomycetes</taxon>
        <taxon>Saccharomycetales</taxon>
        <taxon>Saccharomycetaceae</taxon>
        <taxon>Zygosaccharomyces</taxon>
    </lineage>
</organism>
<accession>A0A8J2T3B6</accession>
<sequence>MSHKLTVLPHLIKHTPKGLIPKHGSIKVFAFDLDHTIIQPCNGLRFSRTAYDWQFMEYGDATTLENLIQIVKNDPTAHVVIFSNQGGVIALPPDSKSCTKYVAKIDLILKAISLTYQGEELLQKLWIYASPKAPARTKNCAMFEQMRKPCIGMMEQFQQDIAAPIDLQYYCGDAAGRPTDFSDSDLLFAQNLHTQFRLPEDVFIT</sequence>
<proteinExistence type="predicted"/>
<reference evidence="2" key="1">
    <citation type="journal article" date="2013" name="Genome Announc.">
        <title>Genome sequence of the food spoilage yeast Zygosaccharomyces bailii CLIB 213(T).</title>
        <authorList>
            <person name="Galeote V."/>
            <person name="Bigey F."/>
            <person name="Devillers H."/>
            <person name="Neuveglise C."/>
            <person name="Dequin S."/>
        </authorList>
    </citation>
    <scope>NUCLEOTIDE SEQUENCE [LARGE SCALE GENOMIC DNA]</scope>
    <source>
        <strain evidence="2">CLIB 213 / ATCC 58445 / CBS 680 / CCRC 21525 / NBRC 1098 / NCYC 1416 / NRRL Y-2227</strain>
    </source>
</reference>
<dbReference type="GO" id="GO:0046403">
    <property type="term" value="F:polynucleotide 3'-phosphatase activity"/>
    <property type="evidence" value="ECO:0007669"/>
    <property type="project" value="TreeGrafter"/>
</dbReference>
<dbReference type="InterPro" id="IPR013954">
    <property type="entry name" value="PNK3P"/>
</dbReference>
<dbReference type="OrthoDB" id="19045at2759"/>
<dbReference type="GO" id="GO:0006281">
    <property type="term" value="P:DNA repair"/>
    <property type="evidence" value="ECO:0007669"/>
    <property type="project" value="TreeGrafter"/>
</dbReference>
<dbReference type="NCBIfam" id="TIGR01664">
    <property type="entry name" value="DNA-3'-Pase"/>
    <property type="match status" value="1"/>
</dbReference>
<dbReference type="Proteomes" id="UP000019375">
    <property type="component" value="Unassembled WGS sequence"/>
</dbReference>
<evidence type="ECO:0000313" key="1">
    <source>
        <dbReference type="EMBL" id="CDF87337.1"/>
    </source>
</evidence>
<gene>
    <name evidence="1" type="ORF">BN860_04126g</name>
</gene>
<keyword evidence="2" id="KW-1185">Reference proteome</keyword>
<dbReference type="GO" id="GO:0003690">
    <property type="term" value="F:double-stranded DNA binding"/>
    <property type="evidence" value="ECO:0007669"/>
    <property type="project" value="TreeGrafter"/>
</dbReference>